<dbReference type="Gene3D" id="3.90.400.10">
    <property type="entry name" value="Oligo-1,6-glucosidase, Domain 2"/>
    <property type="match status" value="1"/>
</dbReference>
<dbReference type="Proteomes" id="UP000182584">
    <property type="component" value="Unassembled WGS sequence"/>
</dbReference>
<dbReference type="Pfam" id="PF02903">
    <property type="entry name" value="Alpha-amylase_N"/>
    <property type="match status" value="1"/>
</dbReference>
<dbReference type="Gene3D" id="2.60.40.1180">
    <property type="entry name" value="Golgi alpha-mannosidase II"/>
    <property type="match status" value="1"/>
</dbReference>
<evidence type="ECO:0000256" key="1">
    <source>
        <dbReference type="ARBA" id="ARBA00008061"/>
    </source>
</evidence>
<evidence type="ECO:0000259" key="4">
    <source>
        <dbReference type="SMART" id="SM00642"/>
    </source>
</evidence>
<dbReference type="SUPFAM" id="SSF81296">
    <property type="entry name" value="E set domains"/>
    <property type="match status" value="1"/>
</dbReference>
<dbReference type="SMART" id="SM00642">
    <property type="entry name" value="Aamy"/>
    <property type="match status" value="1"/>
</dbReference>
<evidence type="ECO:0000256" key="2">
    <source>
        <dbReference type="ARBA" id="ARBA00022801"/>
    </source>
</evidence>
<proteinExistence type="inferred from homology"/>
<dbReference type="PANTHER" id="PTHR10357:SF210">
    <property type="entry name" value="MALTODEXTRIN GLUCOSIDASE"/>
    <property type="match status" value="1"/>
</dbReference>
<evidence type="ECO:0000256" key="3">
    <source>
        <dbReference type="ARBA" id="ARBA00023295"/>
    </source>
</evidence>
<dbReference type="InterPro" id="IPR013780">
    <property type="entry name" value="Glyco_hydro_b"/>
</dbReference>
<accession>A0A1H9WY13</accession>
<reference evidence="5 6" key="1">
    <citation type="submission" date="2016-10" db="EMBL/GenBank/DDBJ databases">
        <authorList>
            <person name="de Groot N.N."/>
        </authorList>
    </citation>
    <scope>NUCLEOTIDE SEQUENCE [LARGE SCALE GENOMIC DNA]</scope>
    <source>
        <strain evidence="5 6">AR40</strain>
    </source>
</reference>
<keyword evidence="2" id="KW-0378">Hydrolase</keyword>
<gene>
    <name evidence="5" type="ORF">SAMN04487884_1367</name>
</gene>
<dbReference type="Pfam" id="PF00128">
    <property type="entry name" value="Alpha-amylase"/>
    <property type="match status" value="1"/>
</dbReference>
<dbReference type="GO" id="GO:0004553">
    <property type="term" value="F:hydrolase activity, hydrolyzing O-glycosyl compounds"/>
    <property type="evidence" value="ECO:0007669"/>
    <property type="project" value="InterPro"/>
</dbReference>
<dbReference type="InterPro" id="IPR045857">
    <property type="entry name" value="O16G_dom_2"/>
</dbReference>
<sequence>MDYASIFHRPMSEYAGAVDDTHYFFRLRCKRDDIRNCIFWFADRAAMTPTLTFSSVPMNKVRSDKYYDYFEVLLETTFLRIAYYFEIDDGAEKTYYLGDCFSKTPDVERYEFFQLPFNLRSDRVTIPDWVREAVVYNIFPDSFADGKRKIEDAESSAEYQGEICRSLHGGTIKGIEENLDYIRNMGCNCVYLNPFFAASSYHKYDLLDYYHVDPTRGTDEDFRSFVETAHSKGIRVIIDGVFNHVCYRHPFFKDVLEKGKNSEFYNYFYELPEHPVYPEGGEEPGYLCFAYVPEMPKTNTANRKLRDYFCDVGAYWIREFDVDGWRLDVANEVDDQFLRAFRNSVKEAKEDALVIGEVWENANHYINGSMMDSAMNYDFRRFCGQFFAKRNIDSAEFDARVSNLLMRYPQQATYAQLNLLDSHDVSRFLTVCAGDRDRMELAILFQMTFVGMPSIFYGDEKGLEGEKESEYRRPMEFCKEDRLEEVYKSFIALRKSHPCFMNGKYETVLVNGNTYGYRRSDDTETVTVYMNNGEKALPLQLSGRIIISKNYKDEKLFENGYVVTTEEWVR</sequence>
<dbReference type="InterPro" id="IPR014756">
    <property type="entry name" value="Ig_E-set"/>
</dbReference>
<dbReference type="RefSeq" id="WP_081357222.1">
    <property type="nucleotide sequence ID" value="NZ_FOGJ01000036.1"/>
</dbReference>
<dbReference type="PANTHER" id="PTHR10357">
    <property type="entry name" value="ALPHA-AMYLASE FAMILY MEMBER"/>
    <property type="match status" value="1"/>
</dbReference>
<comment type="similarity">
    <text evidence="1">Belongs to the glycosyl hydrolase 13 family.</text>
</comment>
<feature type="domain" description="Glycosyl hydrolase family 13 catalytic" evidence="4">
    <location>
        <begin position="137"/>
        <end position="494"/>
    </location>
</feature>
<dbReference type="InterPro" id="IPR006047">
    <property type="entry name" value="GH13_cat_dom"/>
</dbReference>
<dbReference type="SUPFAM" id="SSF51445">
    <property type="entry name" value="(Trans)glycosidases"/>
    <property type="match status" value="1"/>
</dbReference>
<dbReference type="CDD" id="cd02857">
    <property type="entry name" value="E_set_CDase_PDE_N"/>
    <property type="match status" value="1"/>
</dbReference>
<dbReference type="InterPro" id="IPR013783">
    <property type="entry name" value="Ig-like_fold"/>
</dbReference>
<evidence type="ECO:0000313" key="6">
    <source>
        <dbReference type="Proteomes" id="UP000182584"/>
    </source>
</evidence>
<dbReference type="GO" id="GO:0005975">
    <property type="term" value="P:carbohydrate metabolic process"/>
    <property type="evidence" value="ECO:0007669"/>
    <property type="project" value="InterPro"/>
</dbReference>
<keyword evidence="3 5" id="KW-0326">Glycosidase</keyword>
<name>A0A1H9WY13_BUTFI</name>
<dbReference type="AlphaFoldDB" id="A0A1H9WY13"/>
<organism evidence="5 6">
    <name type="scientific">Butyrivibrio fibrisolvens</name>
    <dbReference type="NCBI Taxonomy" id="831"/>
    <lineage>
        <taxon>Bacteria</taxon>
        <taxon>Bacillati</taxon>
        <taxon>Bacillota</taxon>
        <taxon>Clostridia</taxon>
        <taxon>Lachnospirales</taxon>
        <taxon>Lachnospiraceae</taxon>
        <taxon>Butyrivibrio</taxon>
    </lineage>
</organism>
<dbReference type="OrthoDB" id="9805159at2"/>
<protein>
    <submittedName>
        <fullName evidence="5">Glycosidase</fullName>
    </submittedName>
</protein>
<evidence type="ECO:0000313" key="5">
    <source>
        <dbReference type="EMBL" id="SES38303.1"/>
    </source>
</evidence>
<dbReference type="Gene3D" id="2.60.40.10">
    <property type="entry name" value="Immunoglobulins"/>
    <property type="match status" value="1"/>
</dbReference>
<dbReference type="InterPro" id="IPR017853">
    <property type="entry name" value="GH"/>
</dbReference>
<dbReference type="Gene3D" id="3.20.20.80">
    <property type="entry name" value="Glycosidases"/>
    <property type="match status" value="1"/>
</dbReference>
<dbReference type="EMBL" id="FOGJ01000036">
    <property type="protein sequence ID" value="SES38303.1"/>
    <property type="molecule type" value="Genomic_DNA"/>
</dbReference>
<dbReference type="CDD" id="cd11338">
    <property type="entry name" value="AmyAc_CMD"/>
    <property type="match status" value="1"/>
</dbReference>
<dbReference type="InterPro" id="IPR004185">
    <property type="entry name" value="Glyco_hydro_13_lg-like_dom"/>
</dbReference>